<dbReference type="SMART" id="SM00849">
    <property type="entry name" value="Lactamase_B"/>
    <property type="match status" value="1"/>
</dbReference>
<dbReference type="AlphaFoldDB" id="A0A177MAC0"/>
<keyword evidence="2" id="KW-1003">Cell membrane</keyword>
<feature type="transmembrane region" description="Helical" evidence="6">
    <location>
        <begin position="458"/>
        <end position="477"/>
    </location>
</feature>
<evidence type="ECO:0000256" key="5">
    <source>
        <dbReference type="ARBA" id="ARBA00023136"/>
    </source>
</evidence>
<accession>A0A177MAC0</accession>
<dbReference type="InterPro" id="IPR004477">
    <property type="entry name" value="ComEC_N"/>
</dbReference>
<keyword evidence="3 6" id="KW-0812">Transmembrane</keyword>
<evidence type="ECO:0000259" key="7">
    <source>
        <dbReference type="SMART" id="SM00849"/>
    </source>
</evidence>
<dbReference type="Gene3D" id="3.60.15.10">
    <property type="entry name" value="Ribonuclease Z/Hydroxyacylglutathione hydrolase-like"/>
    <property type="match status" value="1"/>
</dbReference>
<protein>
    <submittedName>
        <fullName evidence="8">Competence protein ComEC</fullName>
    </submittedName>
</protein>
<keyword evidence="4 6" id="KW-1133">Transmembrane helix</keyword>
<dbReference type="PANTHER" id="PTHR30619">
    <property type="entry name" value="DNA INTERNALIZATION/COMPETENCE PROTEIN COMEC/REC2"/>
    <property type="match status" value="1"/>
</dbReference>
<name>A0A177MAC0_METMH</name>
<dbReference type="Pfam" id="PF13567">
    <property type="entry name" value="DUF4131"/>
    <property type="match status" value="1"/>
</dbReference>
<dbReference type="InterPro" id="IPR035681">
    <property type="entry name" value="ComA-like_MBL"/>
</dbReference>
<evidence type="ECO:0000256" key="2">
    <source>
        <dbReference type="ARBA" id="ARBA00022475"/>
    </source>
</evidence>
<dbReference type="Proteomes" id="UP000077763">
    <property type="component" value="Unassembled WGS sequence"/>
</dbReference>
<dbReference type="NCBIfam" id="TIGR00360">
    <property type="entry name" value="ComEC_N-term"/>
    <property type="match status" value="1"/>
</dbReference>
<dbReference type="EMBL" id="LUUH01000065">
    <property type="protein sequence ID" value="OAI01940.1"/>
    <property type="molecule type" value="Genomic_DNA"/>
</dbReference>
<dbReference type="RefSeq" id="WP_064037409.1">
    <property type="nucleotide sequence ID" value="NZ_LUUH01000065.1"/>
</dbReference>
<comment type="subcellular location">
    <subcellularLocation>
        <location evidence="1">Cell membrane</location>
        <topology evidence="1">Multi-pass membrane protein</topology>
    </subcellularLocation>
</comment>
<evidence type="ECO:0000256" key="3">
    <source>
        <dbReference type="ARBA" id="ARBA00022692"/>
    </source>
</evidence>
<evidence type="ECO:0000256" key="4">
    <source>
        <dbReference type="ARBA" id="ARBA00022989"/>
    </source>
</evidence>
<feature type="transmembrane region" description="Helical" evidence="6">
    <location>
        <begin position="24"/>
        <end position="40"/>
    </location>
</feature>
<dbReference type="InterPro" id="IPR001279">
    <property type="entry name" value="Metallo-B-lactamas"/>
</dbReference>
<gene>
    <name evidence="8" type="ORF">A1353_17500</name>
</gene>
<reference evidence="8 9" key="1">
    <citation type="submission" date="2016-03" db="EMBL/GenBank/DDBJ databases">
        <authorList>
            <person name="Ploux O."/>
        </authorList>
    </citation>
    <scope>NUCLEOTIDE SEQUENCE [LARGE SCALE GENOMIC DNA]</scope>
    <source>
        <strain evidence="8 9">R-45371</strain>
    </source>
</reference>
<dbReference type="GO" id="GO:0030420">
    <property type="term" value="P:establishment of competence for transformation"/>
    <property type="evidence" value="ECO:0007669"/>
    <property type="project" value="InterPro"/>
</dbReference>
<dbReference type="CDD" id="cd07731">
    <property type="entry name" value="ComA-like_MBL-fold"/>
    <property type="match status" value="1"/>
</dbReference>
<feature type="domain" description="Metallo-beta-lactamase" evidence="7">
    <location>
        <begin position="512"/>
        <end position="699"/>
    </location>
</feature>
<dbReference type="Pfam" id="PF03772">
    <property type="entry name" value="Competence"/>
    <property type="match status" value="1"/>
</dbReference>
<dbReference type="InterPro" id="IPR025405">
    <property type="entry name" value="DUF4131"/>
</dbReference>
<dbReference type="GO" id="GO:0005886">
    <property type="term" value="C:plasma membrane"/>
    <property type="evidence" value="ECO:0007669"/>
    <property type="project" value="UniProtKB-SubCell"/>
</dbReference>
<evidence type="ECO:0000256" key="1">
    <source>
        <dbReference type="ARBA" id="ARBA00004651"/>
    </source>
</evidence>
<dbReference type="InterPro" id="IPR036866">
    <property type="entry name" value="RibonucZ/Hydroxyglut_hydro"/>
</dbReference>
<dbReference type="InterPro" id="IPR004797">
    <property type="entry name" value="Competence_ComEC/Rec2"/>
</dbReference>
<comment type="caution">
    <text evidence="8">The sequence shown here is derived from an EMBL/GenBank/DDBJ whole genome shotgun (WGS) entry which is preliminary data.</text>
</comment>
<proteinExistence type="predicted"/>
<feature type="transmembrane region" description="Helical" evidence="6">
    <location>
        <begin position="45"/>
        <end position="63"/>
    </location>
</feature>
<feature type="transmembrane region" description="Helical" evidence="6">
    <location>
        <begin position="318"/>
        <end position="351"/>
    </location>
</feature>
<feature type="transmembrane region" description="Helical" evidence="6">
    <location>
        <begin position="229"/>
        <end position="251"/>
    </location>
</feature>
<dbReference type="InterPro" id="IPR052159">
    <property type="entry name" value="Competence_DNA_uptake"/>
</dbReference>
<feature type="transmembrane region" description="Helical" evidence="6">
    <location>
        <begin position="424"/>
        <end position="446"/>
    </location>
</feature>
<feature type="transmembrane region" description="Helical" evidence="6">
    <location>
        <begin position="363"/>
        <end position="382"/>
    </location>
</feature>
<evidence type="ECO:0000313" key="9">
    <source>
        <dbReference type="Proteomes" id="UP000077763"/>
    </source>
</evidence>
<evidence type="ECO:0000313" key="8">
    <source>
        <dbReference type="EMBL" id="OAI01940.1"/>
    </source>
</evidence>
<dbReference type="Pfam" id="PF00753">
    <property type="entry name" value="Lactamase_B"/>
    <property type="match status" value="1"/>
</dbReference>
<dbReference type="SUPFAM" id="SSF56281">
    <property type="entry name" value="Metallo-hydrolase/oxidoreductase"/>
    <property type="match status" value="1"/>
</dbReference>
<keyword evidence="5 6" id="KW-0472">Membrane</keyword>
<dbReference type="PANTHER" id="PTHR30619:SF1">
    <property type="entry name" value="RECOMBINATION PROTEIN 2"/>
    <property type="match status" value="1"/>
</dbReference>
<sequence length="765" mass="84542">MNVTSLMFLAGIVAIQQFSRLPSTFELFGMSICCLLLVYLRNWRVFAFVVGVFWASLYGSWRLSQQLPDAYQNREIKVQGYIASLPQQQEQRTNFDFIVTAPSGDFPDKIRLSWYYPKLILAAGQSWEFHVKLRKPHGRLNPGGFDFEAWLFANHIGATGYVRDKPVPQIVSISPSIGQYFAQCRQAIADRLDAALPGSAQLGIIKALTIGSQNAITQEQWQVFRITGVVHLIVISGSHISLIAGLIYLWTRRFWAWTGVLRISPQRAAALCAWLAAVFYAGLAGYSVPTLRAVIMLSVALAAIAWQRNTAPMRILLLALLAVLLFDPLAVLSVGFWLSFVAVGLLIYVSAGRLGRPSYWREAGGAQLATAVGLSPLLIVFFQQVSLISPVANWLAVPVIGILIVPPALLAVLLLFIWPALGALLLQLLDYILQGLWWVLSYMAELPLASIYCLPPPWYALGLAASGVLLLLAPSGFPCRYLSPLLFLPLIFVDAAKPKPGEAWLTVLDVGQGLAAVVQTTEHSLVFDTGARYSEYSDMGDSVILPFLREQGIAKVDSLVISHGDNDHSGGAESILAELPVDKVVSSVPEWAAREHGEYCRNGQTWRWDEVTFKVLSPPESGFVGDNDNSCVLQVSSARQRFLLTGDIEQAAESWLVREYGDELASDLLLAPHHGSKTSSSLALLEKVNPTLILIPAGYQNRFGFPHRQIIERYNQLGIAWLNTAEQGAISVRSGPERMQPIAERAKRQRYWRTPVPNRQSIDVR</sequence>
<evidence type="ECO:0000256" key="6">
    <source>
        <dbReference type="SAM" id="Phobius"/>
    </source>
</evidence>
<dbReference type="NCBIfam" id="TIGR00361">
    <property type="entry name" value="ComEC_Rec2"/>
    <property type="match status" value="1"/>
</dbReference>
<feature type="transmembrane region" description="Helical" evidence="6">
    <location>
        <begin position="394"/>
        <end position="418"/>
    </location>
</feature>
<organism evidence="8 9">
    <name type="scientific">Methylomonas methanica</name>
    <dbReference type="NCBI Taxonomy" id="421"/>
    <lineage>
        <taxon>Bacteria</taxon>
        <taxon>Pseudomonadati</taxon>
        <taxon>Pseudomonadota</taxon>
        <taxon>Gammaproteobacteria</taxon>
        <taxon>Methylococcales</taxon>
        <taxon>Methylococcaceae</taxon>
        <taxon>Methylomonas</taxon>
    </lineage>
</organism>